<dbReference type="InterPro" id="IPR036312">
    <property type="entry name" value="Bifun_inhib/LTP/seed_sf"/>
</dbReference>
<dbReference type="OMA" id="HIAVFAI"/>
<reference evidence="3" key="2">
    <citation type="submission" date="2022-03" db="EMBL/GenBank/DDBJ databases">
        <title>Draft title - Genomic analysis of global carrot germplasm unveils the trajectory of domestication and the origin of high carotenoid orange carrot.</title>
        <authorList>
            <person name="Iorizzo M."/>
            <person name="Ellison S."/>
            <person name="Senalik D."/>
            <person name="Macko-Podgorni A."/>
            <person name="Grzebelus D."/>
            <person name="Bostan H."/>
            <person name="Rolling W."/>
            <person name="Curaba J."/>
            <person name="Simon P."/>
        </authorList>
    </citation>
    <scope>NUCLEOTIDE SEQUENCE</scope>
    <source>
        <tissue evidence="3">Leaf</tissue>
    </source>
</reference>
<gene>
    <name evidence="3" type="ORF">DCAR_0519639</name>
</gene>
<dbReference type="PANTHER" id="PTHR33214">
    <property type="entry name" value="BIFUNCTIONAL INHIBITOR/LIPID-TRANSFER PROTEIN/SEED STORAGE 2S ALBUMIN SUPERFAMILY PROTEIN"/>
    <property type="match status" value="1"/>
</dbReference>
<sequence>MKNGGYNMQSVALAAVAMMVVLMVAEVHVTEAVTCSAIQLSPCLEAITKSKAPSAACCSKLREQKPCLCGYVKDPNLKKYVNSPGARKAASACGVTVRC</sequence>
<organism evidence="3 4">
    <name type="scientific">Daucus carota subsp. sativus</name>
    <name type="common">Carrot</name>
    <dbReference type="NCBI Taxonomy" id="79200"/>
    <lineage>
        <taxon>Eukaryota</taxon>
        <taxon>Viridiplantae</taxon>
        <taxon>Streptophyta</taxon>
        <taxon>Embryophyta</taxon>
        <taxon>Tracheophyta</taxon>
        <taxon>Spermatophyta</taxon>
        <taxon>Magnoliopsida</taxon>
        <taxon>eudicotyledons</taxon>
        <taxon>Gunneridae</taxon>
        <taxon>Pentapetalae</taxon>
        <taxon>asterids</taxon>
        <taxon>campanulids</taxon>
        <taxon>Apiales</taxon>
        <taxon>Apiaceae</taxon>
        <taxon>Apioideae</taxon>
        <taxon>Scandiceae</taxon>
        <taxon>Daucinae</taxon>
        <taxon>Daucus</taxon>
        <taxon>Daucus sect. Daucus</taxon>
    </lineage>
</organism>
<dbReference type="AlphaFoldDB" id="A0A164Y3R0"/>
<dbReference type="SUPFAM" id="SSF47699">
    <property type="entry name" value="Bifunctional inhibitor/lipid-transfer protein/seed storage 2S albumin"/>
    <property type="match status" value="1"/>
</dbReference>
<dbReference type="KEGG" id="dcr:108220799"/>
<dbReference type="OrthoDB" id="665742at2759"/>
<keyword evidence="1" id="KW-0813">Transport</keyword>
<dbReference type="CDD" id="cd01959">
    <property type="entry name" value="nsLTP2"/>
    <property type="match status" value="1"/>
</dbReference>
<evidence type="ECO:0000256" key="2">
    <source>
        <dbReference type="ARBA" id="ARBA00023121"/>
    </source>
</evidence>
<evidence type="ECO:0000313" key="4">
    <source>
        <dbReference type="Proteomes" id="UP000077755"/>
    </source>
</evidence>
<dbReference type="InterPro" id="IPR033872">
    <property type="entry name" value="nsLTP2"/>
</dbReference>
<dbReference type="Gramene" id="KZM93933">
    <property type="protein sequence ID" value="KZM93933"/>
    <property type="gene ID" value="DCAR_017178"/>
</dbReference>
<keyword evidence="2" id="KW-0446">Lipid-binding</keyword>
<accession>A0A164Y3R0</accession>
<dbReference type="GO" id="GO:0006869">
    <property type="term" value="P:lipid transport"/>
    <property type="evidence" value="ECO:0007669"/>
    <property type="project" value="InterPro"/>
</dbReference>
<dbReference type="Pfam" id="PF00234">
    <property type="entry name" value="Tryp_alpha_amyl"/>
    <property type="match status" value="1"/>
</dbReference>
<reference evidence="3" key="1">
    <citation type="journal article" date="2016" name="Nat. Genet.">
        <title>A high-quality carrot genome assembly provides new insights into carotenoid accumulation and asterid genome evolution.</title>
        <authorList>
            <person name="Iorizzo M."/>
            <person name="Ellison S."/>
            <person name="Senalik D."/>
            <person name="Zeng P."/>
            <person name="Satapoomin P."/>
            <person name="Huang J."/>
            <person name="Bowman M."/>
            <person name="Iovene M."/>
            <person name="Sanseverino W."/>
            <person name="Cavagnaro P."/>
            <person name="Yildiz M."/>
            <person name="Macko-Podgorni A."/>
            <person name="Moranska E."/>
            <person name="Grzebelus E."/>
            <person name="Grzebelus D."/>
            <person name="Ashrafi H."/>
            <person name="Zheng Z."/>
            <person name="Cheng S."/>
            <person name="Spooner D."/>
            <person name="Van Deynze A."/>
            <person name="Simon P."/>
        </authorList>
    </citation>
    <scope>NUCLEOTIDE SEQUENCE</scope>
    <source>
        <tissue evidence="3">Leaf</tissue>
    </source>
</reference>
<name>A0A164Y3R0_DAUCS</name>
<protein>
    <submittedName>
        <fullName evidence="3">Uncharacterized protein</fullName>
    </submittedName>
</protein>
<keyword evidence="4" id="KW-1185">Reference proteome</keyword>
<dbReference type="PANTHER" id="PTHR33214:SF69">
    <property type="entry name" value="BIFUNCTIONAL INHIBITOR_LIPID-TRANSFER PROTEIN_SEED STORAGE 2S ALBUMIN SUPERFAMILY PROTEIN"/>
    <property type="match status" value="1"/>
</dbReference>
<dbReference type="EMBL" id="CP093347">
    <property type="protein sequence ID" value="WOH00280.1"/>
    <property type="molecule type" value="Genomic_DNA"/>
</dbReference>
<proteinExistence type="predicted"/>
<dbReference type="Gene3D" id="1.10.110.10">
    <property type="entry name" value="Plant lipid-transfer and hydrophobic proteins"/>
    <property type="match status" value="1"/>
</dbReference>
<dbReference type="InterPro" id="IPR016140">
    <property type="entry name" value="Bifunc_inhib/LTP/seed_store"/>
</dbReference>
<dbReference type="GO" id="GO:0008289">
    <property type="term" value="F:lipid binding"/>
    <property type="evidence" value="ECO:0007669"/>
    <property type="project" value="UniProtKB-KW"/>
</dbReference>
<evidence type="ECO:0000313" key="3">
    <source>
        <dbReference type="EMBL" id="WOH00280.1"/>
    </source>
</evidence>
<dbReference type="Proteomes" id="UP000077755">
    <property type="component" value="Chromosome 5"/>
</dbReference>
<evidence type="ECO:0000256" key="1">
    <source>
        <dbReference type="ARBA" id="ARBA00022448"/>
    </source>
</evidence>
<dbReference type="SMART" id="SM00499">
    <property type="entry name" value="AAI"/>
    <property type="match status" value="1"/>
</dbReference>